<evidence type="ECO:0000256" key="5">
    <source>
        <dbReference type="PIRSR" id="PIRSR000699-1"/>
    </source>
</evidence>
<sequence>MEGIELVAFQIIASVGSARSSYIEAIQEAKNGNFSAAEDLIKAGDKEFAEGHHAHASLIQKEANQEEVDLKLLLMHAEDQLMSAEGFKFIAQEFIDVYERFESLK</sequence>
<keyword evidence="6" id="KW-0479">Metal-binding</keyword>
<evidence type="ECO:0000256" key="4">
    <source>
        <dbReference type="ARBA" id="ARBA00022683"/>
    </source>
</evidence>
<keyword evidence="4" id="KW-0598">Phosphotransferase system</keyword>
<name>A0A1G6ASP5_9STRE</name>
<keyword evidence="2" id="KW-0762">Sugar transport</keyword>
<dbReference type="PANTHER" id="PTHR34382">
    <property type="entry name" value="PTS SYSTEM N,N'-DIACETYLCHITOBIOSE-SPECIFIC EIIA COMPONENT"/>
    <property type="match status" value="1"/>
</dbReference>
<accession>A0A1G6ASP5</accession>
<proteinExistence type="predicted"/>
<evidence type="ECO:0000256" key="2">
    <source>
        <dbReference type="ARBA" id="ARBA00022597"/>
    </source>
</evidence>
<evidence type="ECO:0000256" key="3">
    <source>
        <dbReference type="ARBA" id="ARBA00022679"/>
    </source>
</evidence>
<keyword evidence="9" id="KW-1185">Reference proteome</keyword>
<evidence type="ECO:0000313" key="9">
    <source>
        <dbReference type="Proteomes" id="UP000182508"/>
    </source>
</evidence>
<dbReference type="CDD" id="cd00215">
    <property type="entry name" value="PTS_IIA_lac"/>
    <property type="match status" value="1"/>
</dbReference>
<dbReference type="GO" id="GO:0046872">
    <property type="term" value="F:metal ion binding"/>
    <property type="evidence" value="ECO:0007669"/>
    <property type="project" value="UniProtKB-KW"/>
</dbReference>
<evidence type="ECO:0000256" key="1">
    <source>
        <dbReference type="ARBA" id="ARBA00022448"/>
    </source>
</evidence>
<protein>
    <submittedName>
        <fullName evidence="8">PTS system, cellobiose-specific IIA component</fullName>
    </submittedName>
</protein>
<dbReference type="Gene3D" id="1.20.58.80">
    <property type="entry name" value="Phosphotransferase system, lactose/cellobiose-type IIA subunit"/>
    <property type="match status" value="1"/>
</dbReference>
<keyword evidence="3" id="KW-0808">Transferase</keyword>
<dbReference type="AlphaFoldDB" id="A0A1G6ASP5"/>
<dbReference type="EMBL" id="FMXP01000006">
    <property type="protein sequence ID" value="SDB11387.1"/>
    <property type="molecule type" value="Genomic_DNA"/>
</dbReference>
<feature type="binding site" evidence="6">
    <location>
        <position position="79"/>
    </location>
    <ligand>
        <name>Mg(2+)</name>
        <dbReference type="ChEBI" id="CHEBI:18420"/>
        <note>ligand shared between all trimeric partners</note>
    </ligand>
</feature>
<comment type="cofactor">
    <cofactor evidence="6">
        <name>Mg(2+)</name>
        <dbReference type="ChEBI" id="CHEBI:18420"/>
    </cofactor>
    <text evidence="6">Binds 1 Mg(2+) ion per trimer.</text>
</comment>
<reference evidence="8 9" key="1">
    <citation type="submission" date="2016-10" db="EMBL/GenBank/DDBJ databases">
        <authorList>
            <person name="de Groot N.N."/>
        </authorList>
    </citation>
    <scope>NUCLEOTIDE SEQUENCE [LARGE SCALE GENOMIC DNA]</scope>
    <source>
        <strain evidence="8 9">A-4</strain>
    </source>
</reference>
<evidence type="ECO:0000313" key="8">
    <source>
        <dbReference type="EMBL" id="SDB11387.1"/>
    </source>
</evidence>
<dbReference type="GO" id="GO:0016740">
    <property type="term" value="F:transferase activity"/>
    <property type="evidence" value="ECO:0007669"/>
    <property type="project" value="UniProtKB-KW"/>
</dbReference>
<keyword evidence="1" id="KW-0813">Transport</keyword>
<keyword evidence="6" id="KW-0460">Magnesium</keyword>
<gene>
    <name evidence="8" type="ORF">SAMN02910293_00603</name>
</gene>
<organism evidence="8 9">
    <name type="scientific">Streptococcus henryi</name>
    <dbReference type="NCBI Taxonomy" id="439219"/>
    <lineage>
        <taxon>Bacteria</taxon>
        <taxon>Bacillati</taxon>
        <taxon>Bacillota</taxon>
        <taxon>Bacilli</taxon>
        <taxon>Lactobacillales</taxon>
        <taxon>Streptococcaceae</taxon>
        <taxon>Streptococcus</taxon>
    </lineage>
</organism>
<dbReference type="Pfam" id="PF02255">
    <property type="entry name" value="PTS_IIA"/>
    <property type="match status" value="1"/>
</dbReference>
<dbReference type="PANTHER" id="PTHR34382:SF7">
    <property type="entry name" value="PTS SYSTEM N,N'-DIACETYLCHITOBIOSE-SPECIFIC EIIA COMPONENT"/>
    <property type="match status" value="1"/>
</dbReference>
<feature type="active site" description="Tele-phosphohistidine intermediate" evidence="5">
    <location>
        <position position="76"/>
    </location>
</feature>
<dbReference type="Proteomes" id="UP000182508">
    <property type="component" value="Unassembled WGS sequence"/>
</dbReference>
<dbReference type="SUPFAM" id="SSF46973">
    <property type="entry name" value="Enzyme IIa from lactose specific PTS, IIa-lac"/>
    <property type="match status" value="1"/>
</dbReference>
<evidence type="ECO:0000256" key="6">
    <source>
        <dbReference type="PIRSR" id="PIRSR000699-2"/>
    </source>
</evidence>
<dbReference type="InterPro" id="IPR036542">
    <property type="entry name" value="PTS_IIA_lac/cel_sf"/>
</dbReference>
<evidence type="ECO:0000256" key="7">
    <source>
        <dbReference type="PROSITE-ProRule" id="PRU00418"/>
    </source>
</evidence>
<dbReference type="GO" id="GO:0009401">
    <property type="term" value="P:phosphoenolpyruvate-dependent sugar phosphotransferase system"/>
    <property type="evidence" value="ECO:0007669"/>
    <property type="project" value="UniProtKB-KW"/>
</dbReference>
<dbReference type="PIRSF" id="PIRSF000699">
    <property type="entry name" value="PTS_IILac_III"/>
    <property type="match status" value="1"/>
</dbReference>
<feature type="modified residue" description="Phosphohistidine; by HPr" evidence="7">
    <location>
        <position position="76"/>
    </location>
</feature>
<dbReference type="eggNOG" id="COG1447">
    <property type="taxonomic scope" value="Bacteria"/>
</dbReference>
<dbReference type="InterPro" id="IPR003188">
    <property type="entry name" value="PTS_IIA_lac/cel"/>
</dbReference>
<dbReference type="PROSITE" id="PS51095">
    <property type="entry name" value="PTS_EIIA_TYPE_3"/>
    <property type="match status" value="1"/>
</dbReference>
<dbReference type="STRING" id="439219.SAMN02910293_00603"/>
<dbReference type="RefSeq" id="WP_018164955.1">
    <property type="nucleotide sequence ID" value="NZ_FMXP01000006.1"/>
</dbReference>